<reference evidence="5" key="1">
    <citation type="journal article" date="2020" name="Nat. Commun.">
        <title>Genome sequence of the cluster root forming white lupin.</title>
        <authorList>
            <person name="Hufnagel B."/>
            <person name="Marques A."/>
            <person name="Soriano A."/>
            <person name="Marques L."/>
            <person name="Divol F."/>
            <person name="Doumas P."/>
            <person name="Sallet E."/>
            <person name="Mancinotti D."/>
            <person name="Carrere S."/>
            <person name="Marande W."/>
            <person name="Arribat S."/>
            <person name="Keller J."/>
            <person name="Huneau C."/>
            <person name="Blein T."/>
            <person name="Aime D."/>
            <person name="Laguerre M."/>
            <person name="Taylor J."/>
            <person name="Schubert V."/>
            <person name="Nelson M."/>
            <person name="Geu-Flores F."/>
            <person name="Crespi M."/>
            <person name="Gallardo-Guerrero K."/>
            <person name="Delaux P.-M."/>
            <person name="Salse J."/>
            <person name="Berges H."/>
            <person name="Guyot R."/>
            <person name="Gouzy J."/>
            <person name="Peret B."/>
        </authorList>
    </citation>
    <scope>NUCLEOTIDE SEQUENCE [LARGE SCALE GENOMIC DNA]</scope>
    <source>
        <strain evidence="5">cv. Amiga</strain>
    </source>
</reference>
<dbReference type="Pfam" id="PF24681">
    <property type="entry name" value="Kelch_KLHDC2_KLHL20_DRC7"/>
    <property type="match status" value="1"/>
</dbReference>
<protein>
    <submittedName>
        <fullName evidence="4">Putative kelch-type beta propeller</fullName>
    </submittedName>
</protein>
<dbReference type="PANTHER" id="PTHR46093">
    <property type="entry name" value="ACYL-COA-BINDING DOMAIN-CONTAINING PROTEIN 5"/>
    <property type="match status" value="1"/>
</dbReference>
<dbReference type="InterPro" id="IPR015915">
    <property type="entry name" value="Kelch-typ_b-propeller"/>
</dbReference>
<evidence type="ECO:0000313" key="4">
    <source>
        <dbReference type="EMBL" id="KAE9602225.1"/>
    </source>
</evidence>
<dbReference type="Proteomes" id="UP000447434">
    <property type="component" value="Chromosome 12"/>
</dbReference>
<dbReference type="PANTHER" id="PTHR46093:SF9">
    <property type="entry name" value="DCD DOMAIN-CONTAINING PROTEIN"/>
    <property type="match status" value="1"/>
</dbReference>
<sequence length="623" mass="67920">MRWEKVEVKINGEDGKGPGKRWGHTCNTIKGGSFIYVFGGYGEHNSQTNKVYVFHTLNQSWSQPEIKGYPPIPRDSHTCTTIGDNLFVFGGTDGVNPLNDLHILDTSSHTWISPTVRGEGPEAREGHSAAVVGKRLFIFGGCGKSADNNSEVYYNDLYILNTETFVWKRATTSGTLPSPRDSHSCSSWKNKIIVIGGEDGHDYYLSDVHILDTDTLIWRELTTSGQLLPPRAGHSTVSFGKNLFVFGGFTDAQNLYNDLYMLDIDTGVWTNVTTTTNSPSARFSVAGDCVDPIKSGVLVFIGGCNKSLEGLDDMFYLYTGMARESGQRPEKLSLRKQLKLKCQEQNLNPAQNEVLVRYGVGTDIRPLITVLNYSQPSGLNVPVNQPLPPPGKKMFEAKVTKNISEGYAIETVIDGKPLRGILFLNKPSSLHPSDLTSTRKRAAGEVASIITNGAHTNRSKTPKVSEIKNRHAVHGDSSESHEHHHTEAVAALLSCNPTTVHASIIHKMSANREPEAASSNQIDGEKYEAPKSSSGNLKNDGANDVASSASEVPANDQTNVPISNSEVPRHDNKNDAPKCNTGFFKPATTESAACLSNQDELIDVMMDCTAPRTEESSEPAKLT</sequence>
<gene>
    <name evidence="4" type="ORF">Lalb_Chr12g0197291</name>
</gene>
<dbReference type="AlphaFoldDB" id="A0A6A4PL17"/>
<dbReference type="InterPro" id="IPR006652">
    <property type="entry name" value="Kelch_1"/>
</dbReference>
<keyword evidence="5" id="KW-1185">Reference proteome</keyword>
<evidence type="ECO:0000256" key="3">
    <source>
        <dbReference type="SAM" id="MobiDB-lite"/>
    </source>
</evidence>
<feature type="compositionally biased region" description="Basic and acidic residues" evidence="3">
    <location>
        <begin position="567"/>
        <end position="576"/>
    </location>
</feature>
<proteinExistence type="predicted"/>
<feature type="compositionally biased region" description="Basic and acidic residues" evidence="3">
    <location>
        <begin position="463"/>
        <end position="486"/>
    </location>
</feature>
<evidence type="ECO:0000256" key="2">
    <source>
        <dbReference type="ARBA" id="ARBA00022737"/>
    </source>
</evidence>
<dbReference type="EMBL" id="WOCE01000012">
    <property type="protein sequence ID" value="KAE9602225.1"/>
    <property type="molecule type" value="Genomic_DNA"/>
</dbReference>
<dbReference type="SMART" id="SM00612">
    <property type="entry name" value="Kelch"/>
    <property type="match status" value="4"/>
</dbReference>
<dbReference type="Gene3D" id="2.120.10.80">
    <property type="entry name" value="Kelch-type beta propeller"/>
    <property type="match status" value="3"/>
</dbReference>
<name>A0A6A4PL17_LUPAL</name>
<keyword evidence="1" id="KW-0880">Kelch repeat</keyword>
<dbReference type="OrthoDB" id="10251809at2759"/>
<feature type="compositionally biased region" description="Polar residues" evidence="3">
    <location>
        <begin position="545"/>
        <end position="566"/>
    </location>
</feature>
<evidence type="ECO:0000313" key="5">
    <source>
        <dbReference type="Proteomes" id="UP000447434"/>
    </source>
</evidence>
<dbReference type="SUPFAM" id="SSF117281">
    <property type="entry name" value="Kelch motif"/>
    <property type="match status" value="2"/>
</dbReference>
<evidence type="ECO:0000256" key="1">
    <source>
        <dbReference type="ARBA" id="ARBA00022441"/>
    </source>
</evidence>
<feature type="region of interest" description="Disordered" evidence="3">
    <location>
        <begin position="509"/>
        <end position="576"/>
    </location>
</feature>
<comment type="caution">
    <text evidence="4">The sequence shown here is derived from an EMBL/GenBank/DDBJ whole genome shotgun (WGS) entry which is preliminary data.</text>
</comment>
<accession>A0A6A4PL17</accession>
<organism evidence="4 5">
    <name type="scientific">Lupinus albus</name>
    <name type="common">White lupine</name>
    <name type="synonym">Lupinus termis</name>
    <dbReference type="NCBI Taxonomy" id="3870"/>
    <lineage>
        <taxon>Eukaryota</taxon>
        <taxon>Viridiplantae</taxon>
        <taxon>Streptophyta</taxon>
        <taxon>Embryophyta</taxon>
        <taxon>Tracheophyta</taxon>
        <taxon>Spermatophyta</taxon>
        <taxon>Magnoliopsida</taxon>
        <taxon>eudicotyledons</taxon>
        <taxon>Gunneridae</taxon>
        <taxon>Pentapetalae</taxon>
        <taxon>rosids</taxon>
        <taxon>fabids</taxon>
        <taxon>Fabales</taxon>
        <taxon>Fabaceae</taxon>
        <taxon>Papilionoideae</taxon>
        <taxon>50 kb inversion clade</taxon>
        <taxon>genistoids sensu lato</taxon>
        <taxon>core genistoids</taxon>
        <taxon>Genisteae</taxon>
        <taxon>Lupinus</taxon>
    </lineage>
</organism>
<feature type="region of interest" description="Disordered" evidence="3">
    <location>
        <begin position="451"/>
        <end position="486"/>
    </location>
</feature>
<dbReference type="Pfam" id="PF01344">
    <property type="entry name" value="Kelch_1"/>
    <property type="match status" value="1"/>
</dbReference>
<keyword evidence="2" id="KW-0677">Repeat</keyword>